<evidence type="ECO:0000256" key="3">
    <source>
        <dbReference type="ARBA" id="ARBA00022679"/>
    </source>
</evidence>
<evidence type="ECO:0000313" key="4">
    <source>
        <dbReference type="EMBL" id="KAF4382436.1"/>
    </source>
</evidence>
<dbReference type="InterPro" id="IPR002213">
    <property type="entry name" value="UDP_glucos_trans"/>
</dbReference>
<keyword evidence="3" id="KW-0808">Transferase</keyword>
<organism evidence="4 5">
    <name type="scientific">Cannabis sativa</name>
    <name type="common">Hemp</name>
    <name type="synonym">Marijuana</name>
    <dbReference type="NCBI Taxonomy" id="3483"/>
    <lineage>
        <taxon>Eukaryota</taxon>
        <taxon>Viridiplantae</taxon>
        <taxon>Streptophyta</taxon>
        <taxon>Embryophyta</taxon>
        <taxon>Tracheophyta</taxon>
        <taxon>Spermatophyta</taxon>
        <taxon>Magnoliopsida</taxon>
        <taxon>eudicotyledons</taxon>
        <taxon>Gunneridae</taxon>
        <taxon>Pentapetalae</taxon>
        <taxon>rosids</taxon>
        <taxon>fabids</taxon>
        <taxon>Rosales</taxon>
        <taxon>Cannabaceae</taxon>
        <taxon>Cannabis</taxon>
    </lineage>
</organism>
<comment type="similarity">
    <text evidence="1">Belongs to the UDP-glycosyltransferase family.</text>
</comment>
<dbReference type="CDD" id="cd03784">
    <property type="entry name" value="GT1_Gtf-like"/>
    <property type="match status" value="4"/>
</dbReference>
<dbReference type="InterPro" id="IPR035595">
    <property type="entry name" value="UDP_glycos_trans_CS"/>
</dbReference>
<dbReference type="FunFam" id="3.40.50.2000:FF:000047">
    <property type="entry name" value="Glycosyltransferase"/>
    <property type="match status" value="4"/>
</dbReference>
<dbReference type="SUPFAM" id="SSF53756">
    <property type="entry name" value="UDP-Glycosyltransferase/glycogen phosphorylase"/>
    <property type="match status" value="4"/>
</dbReference>
<dbReference type="PROSITE" id="PS00375">
    <property type="entry name" value="UDPGT"/>
    <property type="match status" value="4"/>
</dbReference>
<evidence type="ECO:0000313" key="5">
    <source>
        <dbReference type="Proteomes" id="UP000583929"/>
    </source>
</evidence>
<dbReference type="Gene3D" id="3.40.50.2000">
    <property type="entry name" value="Glycogen Phosphorylase B"/>
    <property type="match status" value="8"/>
</dbReference>
<dbReference type="EMBL" id="JAATIQ010000101">
    <property type="protein sequence ID" value="KAF4382436.1"/>
    <property type="molecule type" value="Genomic_DNA"/>
</dbReference>
<sequence>MGSQTNDHHQLHAVFFPFMAQGHVIPTIHMAKLFASNGSKVTIILSTSYFIPLLSKSIENYTSMIDIINIKFPAAEVGLPEGVDNPHAVANPSGNMIQKYFRGCRQLGPQLEQILDQIRPDCLVADMFFPWANDVAAKFGIPTLLFHGTCCFALCASTSVFLHEPHKKVSSDSEHFFIPDFPDKIEITRSKLPEFVRYDNGSELTKVFKAMREVESRCYGVLINSFYELEQGYADHYRKVLGRKAWQIGPLFLTEPNNKMVDSNNQHECLKWLNSKKPNSVIYVSFGSLASFNDEQLMEIATGLEASGHQFIWVVKKEKVKGVEEEWLPEGFEERMKERGLIIRGWAPQVPILEHEAVGGFVTHCGWNSTLESVCAGVPMVTWPVAAEQFYNEKLVCQILRIGVEVGTMKWKMNVGDFVKSEAIRNAVSKIMEGEEAEEMRSRVKSVGEIGRNAIKEGGSSMLDLHVLFHDLRSALTIKIILKLYIICIIITPGQKFTPSLSSSFPSHRKPTMETKTNDHQLHVFFFPFMAQGHMRPTINLAKLFASKGSKATIITTPYFTSFVSKSIEKAKDSGAQIDILHIRVPTEEVGLPEGVSSVHMTSTSDSQQKFFEACGKLGPQLDQILEQHRPDCLVANMFFPWAPDIAAKFGIPTLLFHGTSYFSLCAMTSIFLHEPEKKVLSDSEPFFIPNFPDKIEITRHKLPEYLKQEEGGQFWKLFKSLREAEFKTYGILVNSFYELEPTYADYYPKLLGTKAWQVGPLFLYDQDSNPEEHDCLKWLDTKRPNSVIYVSFGSIASFDEEQLMEIATGLEASGQQFIWVVKKENKEEWLPQGFEERMEGKGLILQGWAPQIPILEHKAIGGFVTHCGWNSSLESICAGVPMVTWPVSAEQFYNEKLISEVLRVGIEVGAKKWKRMVGDFVKRDAIERAVSRVMEGDEGEEMRSRVKELADKARNAVKEGGSSVLDLNALFHDLSGNTPSYICKTSDLTQKSDMATKTQNQLHVFFFPFMAQGHLIPAIEMAKLFALRDQKSTIITTPYFTPFLTKSLEKNRNLHTPVDILTIKIPSSEVGFPEGVESLDMAPTPQVQGKFFEASGLFEPQIDELLELYRPDCLVADIFFPWATDVAAKYGIPRLIFHGSSNFAMCCNLSVFRSKPYKHVSSEYEPFIIPNLPDKIEFTASRVADFIKEDSETETDHFTKMYKVMKEVELRSYGILVNSFYELEPAYADHYLLRESVRSVCPTVIQGIKTWQIGPLFLYDKGLNLEEHDCLKWLHCKKPNSVVYISFGSVANFNDEQLMEIATGLEASGQQFIWVVRREKKEGVSEEWLPEGFEERMEGKGVIVRGWAPQIPILEHEAIGGFLTHCGWNSTLESICAGVPMVTWPVSAEQFCNEKLVSEILRVGIEVGAKKWKVLVGDFVKRDAIERAVTRLMKGDEAEEMRSRVKELADKARNAILDGGSSVLDLDALFHDLKNATKKTLPFLLKRKKKMEETKAHQLHVFFFPFMAQGHTMPTMDMAKLFASRGLKATIVTTSYYAQNFSKTIEKSRAFLGTQVEVLTIKIPCSDVGLPEGIESVHMVSSPENRLKFFEACGKLRTQLDQLLKRHRPDCLVADTFFPWAPNVAAESGIPTLIFHSTGYFSLCASLCVFLYGPQTKVASDSEPFSTIPNLPDQIEVNRDRLPVDFLREGVVENEFSSLYKATRKMEIGGSYGVLVNSFYELESGYVDHYRKVLGVKSWQIGPLCLYNKRAREEAENSVDRHECLKWLDSKTPNSVIYMSFGSVAYFNDEQLMEIASGLEASGKLFIWVVKREKKEGVKEEWLGEGFEGRMNGKGLIVRGWAPQVSILEHVAVGGFMTHCGWNSTLEAVSAGVPMATWPIAAEQFYNEKLVTEVLRVGVEVSAKKVVRRVGDIVKRESIERAVRRVMEGEESELMRNRVKGFAELAKRAVEEGGSSCLDLNKLIEELTHHRSNSS</sequence>
<dbReference type="PANTHER" id="PTHR48047:SF45">
    <property type="entry name" value="SCOPOLETIN GLUCOSYLTRANSFERASE-LIKE"/>
    <property type="match status" value="1"/>
</dbReference>
<proteinExistence type="inferred from homology"/>
<comment type="caution">
    <text evidence="4">The sequence shown here is derived from an EMBL/GenBank/DDBJ whole genome shotgun (WGS) entry which is preliminary data.</text>
</comment>
<dbReference type="GO" id="GO:0035251">
    <property type="term" value="F:UDP-glucosyltransferase activity"/>
    <property type="evidence" value="ECO:0007669"/>
    <property type="project" value="UniProtKB-ARBA"/>
</dbReference>
<keyword evidence="2" id="KW-0328">Glycosyltransferase</keyword>
<protein>
    <submittedName>
        <fullName evidence="4">Uncharacterized protein</fullName>
    </submittedName>
</protein>
<reference evidence="4 5" key="1">
    <citation type="journal article" date="2020" name="bioRxiv">
        <title>Sequence and annotation of 42 cannabis genomes reveals extensive copy number variation in cannabinoid synthesis and pathogen resistance genes.</title>
        <authorList>
            <person name="Mckernan K.J."/>
            <person name="Helbert Y."/>
            <person name="Kane L.T."/>
            <person name="Ebling H."/>
            <person name="Zhang L."/>
            <person name="Liu B."/>
            <person name="Eaton Z."/>
            <person name="Mclaughlin S."/>
            <person name="Kingan S."/>
            <person name="Baybayan P."/>
            <person name="Concepcion G."/>
            <person name="Jordan M."/>
            <person name="Riva A."/>
            <person name="Barbazuk W."/>
            <person name="Harkins T."/>
        </authorList>
    </citation>
    <scope>NUCLEOTIDE SEQUENCE [LARGE SCALE GENOMIC DNA]</scope>
    <source>
        <strain evidence="5">cv. Jamaican Lion 4</strain>
        <tissue evidence="4">Leaf</tissue>
    </source>
</reference>
<name>A0A7J6GHM6_CANSA</name>
<gene>
    <name evidence="4" type="ORF">G4B88_011388</name>
</gene>
<evidence type="ECO:0000256" key="1">
    <source>
        <dbReference type="ARBA" id="ARBA00009995"/>
    </source>
</evidence>
<dbReference type="Proteomes" id="UP000583929">
    <property type="component" value="Unassembled WGS sequence"/>
</dbReference>
<accession>A0A7J6GHM6</accession>
<evidence type="ECO:0000256" key="2">
    <source>
        <dbReference type="ARBA" id="ARBA00022676"/>
    </source>
</evidence>
<dbReference type="Pfam" id="PF00201">
    <property type="entry name" value="UDPGT"/>
    <property type="match status" value="4"/>
</dbReference>
<keyword evidence="5" id="KW-1185">Reference proteome</keyword>
<dbReference type="PANTHER" id="PTHR48047">
    <property type="entry name" value="GLYCOSYLTRANSFERASE"/>
    <property type="match status" value="1"/>
</dbReference>